<dbReference type="RefSeq" id="WP_264485045.1">
    <property type="nucleotide sequence ID" value="NZ_JAPDDT010000001.1"/>
</dbReference>
<protein>
    <submittedName>
        <fullName evidence="2">DUF5362 family protein</fullName>
    </submittedName>
</protein>
<keyword evidence="1" id="KW-1133">Transmembrane helix</keyword>
<gene>
    <name evidence="2" type="ORF">OKA05_00120</name>
</gene>
<evidence type="ECO:0000313" key="2">
    <source>
        <dbReference type="EMBL" id="MCW1920936.1"/>
    </source>
</evidence>
<evidence type="ECO:0000256" key="1">
    <source>
        <dbReference type="SAM" id="Phobius"/>
    </source>
</evidence>
<keyword evidence="1" id="KW-0812">Transmembrane</keyword>
<feature type="transmembrane region" description="Helical" evidence="1">
    <location>
        <begin position="70"/>
        <end position="94"/>
    </location>
</feature>
<dbReference type="EMBL" id="JAPDDT010000001">
    <property type="protein sequence ID" value="MCW1920936.1"/>
    <property type="molecule type" value="Genomic_DNA"/>
</dbReference>
<organism evidence="2 3">
    <name type="scientific">Luteolibacter arcticus</name>
    <dbReference type="NCBI Taxonomy" id="1581411"/>
    <lineage>
        <taxon>Bacteria</taxon>
        <taxon>Pseudomonadati</taxon>
        <taxon>Verrucomicrobiota</taxon>
        <taxon>Verrucomicrobiia</taxon>
        <taxon>Verrucomicrobiales</taxon>
        <taxon>Verrucomicrobiaceae</taxon>
        <taxon>Luteolibacter</taxon>
    </lineage>
</organism>
<feature type="transmembrane region" description="Helical" evidence="1">
    <location>
        <begin position="128"/>
        <end position="161"/>
    </location>
</feature>
<sequence length="163" mass="17226">MDNPYQTGAYGSTYPTATGQVSPGVIQALNGTKPWVRLCSVMGFVFAGFMILAGLMMIAGGAIGGMSRSAAAGLGWIQTVVGLFYIAMSLMYLFPAVKLWKYGTSILRLMSTRSAADLEQALEEQRGFWKFVGIVLLISLGLMLVGFVLVIIAGVASAAALSK</sequence>
<accession>A0ABT3GBD5</accession>
<keyword evidence="1" id="KW-0472">Membrane</keyword>
<dbReference type="Proteomes" id="UP001320876">
    <property type="component" value="Unassembled WGS sequence"/>
</dbReference>
<name>A0ABT3GBD5_9BACT</name>
<feature type="transmembrane region" description="Helical" evidence="1">
    <location>
        <begin position="35"/>
        <end position="58"/>
    </location>
</feature>
<evidence type="ECO:0000313" key="3">
    <source>
        <dbReference type="Proteomes" id="UP001320876"/>
    </source>
</evidence>
<proteinExistence type="predicted"/>
<reference evidence="2 3" key="1">
    <citation type="submission" date="2022-10" db="EMBL/GenBank/DDBJ databases">
        <title>Luteolibacter arcticus strain CCTCC AB 2014275, whole genome shotgun sequencing project.</title>
        <authorList>
            <person name="Zhao G."/>
            <person name="Shen L."/>
        </authorList>
    </citation>
    <scope>NUCLEOTIDE SEQUENCE [LARGE SCALE GENOMIC DNA]</scope>
    <source>
        <strain evidence="2 3">CCTCC AB 2014275</strain>
    </source>
</reference>
<comment type="caution">
    <text evidence="2">The sequence shown here is derived from an EMBL/GenBank/DDBJ whole genome shotgun (WGS) entry which is preliminary data.</text>
</comment>
<keyword evidence="3" id="KW-1185">Reference proteome</keyword>